<evidence type="ECO:0000313" key="17">
    <source>
        <dbReference type="RefSeq" id="XP_027193473.1"/>
    </source>
</evidence>
<dbReference type="FunFam" id="2.40.50.140:FF:000064">
    <property type="entry name" value="Replication protein A subunit"/>
    <property type="match status" value="1"/>
</dbReference>
<dbReference type="InterPro" id="IPR031657">
    <property type="entry name" value="REPA_OB_2"/>
</dbReference>
<keyword evidence="6 12" id="KW-0863">Zinc-finger</keyword>
<keyword evidence="4 13" id="KW-0479">Metal-binding</keyword>
<name>A0A3Q7XXI7_CICAR</name>
<evidence type="ECO:0000313" key="16">
    <source>
        <dbReference type="Proteomes" id="UP000087171"/>
    </source>
</evidence>
<dbReference type="CDD" id="cd04477">
    <property type="entry name" value="RPA1N"/>
    <property type="match status" value="1"/>
</dbReference>
<dbReference type="GO" id="GO:0005662">
    <property type="term" value="C:DNA replication factor A complex"/>
    <property type="evidence" value="ECO:0007669"/>
    <property type="project" value="TreeGrafter"/>
</dbReference>
<dbReference type="Gene3D" id="2.40.50.140">
    <property type="entry name" value="Nucleic acid-binding proteins"/>
    <property type="match status" value="4"/>
</dbReference>
<evidence type="ECO:0000256" key="9">
    <source>
        <dbReference type="ARBA" id="ARBA00023172"/>
    </source>
</evidence>
<accession>A0A3Q7XXI7</accession>
<dbReference type="RefSeq" id="XP_027193473.1">
    <property type="nucleotide sequence ID" value="XM_027337672.1"/>
</dbReference>
<dbReference type="PANTHER" id="PTHR23273">
    <property type="entry name" value="REPLICATION FACTOR A 1, RFA1"/>
    <property type="match status" value="1"/>
</dbReference>
<dbReference type="InterPro" id="IPR012340">
    <property type="entry name" value="NA-bd_OB-fold"/>
</dbReference>
<feature type="domain" description="CCHC-type" evidence="15">
    <location>
        <begin position="788"/>
        <end position="801"/>
    </location>
</feature>
<dbReference type="InterPro" id="IPR036875">
    <property type="entry name" value="Znf_CCHC_sf"/>
</dbReference>
<dbReference type="Pfam" id="PF16900">
    <property type="entry name" value="REPA_OB_2"/>
    <property type="match status" value="1"/>
</dbReference>
<keyword evidence="11 13" id="KW-0539">Nucleus</keyword>
<dbReference type="SUPFAM" id="SSF50249">
    <property type="entry name" value="Nucleic acid-binding proteins"/>
    <property type="match status" value="4"/>
</dbReference>
<evidence type="ECO:0000259" key="15">
    <source>
        <dbReference type="PROSITE" id="PS50158"/>
    </source>
</evidence>
<evidence type="ECO:0000256" key="14">
    <source>
        <dbReference type="SAM" id="MobiDB-lite"/>
    </source>
</evidence>
<dbReference type="CDD" id="cd04475">
    <property type="entry name" value="RPA1_DBD_B"/>
    <property type="match status" value="1"/>
</dbReference>
<dbReference type="GO" id="GO:0006260">
    <property type="term" value="P:DNA replication"/>
    <property type="evidence" value="ECO:0007669"/>
    <property type="project" value="UniProtKB-KW"/>
</dbReference>
<evidence type="ECO:0000256" key="11">
    <source>
        <dbReference type="ARBA" id="ARBA00023242"/>
    </source>
</evidence>
<organism evidence="16 17">
    <name type="scientific">Cicer arietinum</name>
    <name type="common">Chickpea</name>
    <name type="synonym">Garbanzo</name>
    <dbReference type="NCBI Taxonomy" id="3827"/>
    <lineage>
        <taxon>Eukaryota</taxon>
        <taxon>Viridiplantae</taxon>
        <taxon>Streptophyta</taxon>
        <taxon>Embryophyta</taxon>
        <taxon>Tracheophyta</taxon>
        <taxon>Spermatophyta</taxon>
        <taxon>Magnoliopsida</taxon>
        <taxon>eudicotyledons</taxon>
        <taxon>Gunneridae</taxon>
        <taxon>Pentapetalae</taxon>
        <taxon>rosids</taxon>
        <taxon>fabids</taxon>
        <taxon>Fabales</taxon>
        <taxon>Fabaceae</taxon>
        <taxon>Papilionoideae</taxon>
        <taxon>50 kb inversion clade</taxon>
        <taxon>NPAAA clade</taxon>
        <taxon>Hologalegina</taxon>
        <taxon>IRL clade</taxon>
        <taxon>Cicereae</taxon>
        <taxon>Cicer</taxon>
    </lineage>
</organism>
<dbReference type="SMART" id="SM00343">
    <property type="entry name" value="ZnF_C2HC"/>
    <property type="match status" value="3"/>
</dbReference>
<dbReference type="PANTHER" id="PTHR23273:SF4">
    <property type="entry name" value="REPLICATION PROTEIN A OB DOMAIN-CONTAINING PROTEIN"/>
    <property type="match status" value="1"/>
</dbReference>
<dbReference type="OrthoDB" id="1751331at2759"/>
<dbReference type="GO" id="GO:0043047">
    <property type="term" value="F:single-stranded telomeric DNA binding"/>
    <property type="evidence" value="ECO:0007669"/>
    <property type="project" value="TreeGrafter"/>
</dbReference>
<evidence type="ECO:0000256" key="6">
    <source>
        <dbReference type="ARBA" id="ARBA00022771"/>
    </source>
</evidence>
<dbReference type="Pfam" id="PF08646">
    <property type="entry name" value="Rep_fac-A_C"/>
    <property type="match status" value="1"/>
</dbReference>
<dbReference type="InterPro" id="IPR047192">
    <property type="entry name" value="Euk_RPA1_DBD_C"/>
</dbReference>
<dbReference type="Pfam" id="PF01336">
    <property type="entry name" value="tRNA_anti-codon"/>
    <property type="match status" value="1"/>
</dbReference>
<dbReference type="FunFam" id="2.40.50.140:FF:000041">
    <property type="entry name" value="Replication protein A subunit"/>
    <property type="match status" value="1"/>
</dbReference>
<dbReference type="GO" id="GO:0000724">
    <property type="term" value="P:double-strand break repair via homologous recombination"/>
    <property type="evidence" value="ECO:0007669"/>
    <property type="project" value="TreeGrafter"/>
</dbReference>
<dbReference type="NCBIfam" id="TIGR00617">
    <property type="entry name" value="rpa1"/>
    <property type="match status" value="1"/>
</dbReference>
<comment type="subcellular location">
    <subcellularLocation>
        <location evidence="1 13">Nucleus</location>
    </subcellularLocation>
</comment>
<dbReference type="InterPro" id="IPR007199">
    <property type="entry name" value="Rep_factor-A_N"/>
</dbReference>
<evidence type="ECO:0000256" key="13">
    <source>
        <dbReference type="RuleBase" id="RU364130"/>
    </source>
</evidence>
<dbReference type="PROSITE" id="PS50158">
    <property type="entry name" value="ZF_CCHC"/>
    <property type="match status" value="3"/>
</dbReference>
<feature type="compositionally biased region" description="Polar residues" evidence="14">
    <location>
        <begin position="205"/>
        <end position="226"/>
    </location>
</feature>
<dbReference type="GO" id="GO:0007140">
    <property type="term" value="P:male meiotic nuclear division"/>
    <property type="evidence" value="ECO:0007669"/>
    <property type="project" value="UniProtKB-ARBA"/>
</dbReference>
<dbReference type="Pfam" id="PF00098">
    <property type="entry name" value="zf-CCHC"/>
    <property type="match status" value="2"/>
</dbReference>
<feature type="domain" description="CCHC-type" evidence="15">
    <location>
        <begin position="831"/>
        <end position="845"/>
    </location>
</feature>
<protein>
    <recommendedName>
        <fullName evidence="13">Replication protein A subunit</fullName>
    </recommendedName>
</protein>
<dbReference type="AlphaFoldDB" id="A0A3Q7XXI7"/>
<reference evidence="17" key="2">
    <citation type="submission" date="2025-08" db="UniProtKB">
        <authorList>
            <consortium name="RefSeq"/>
        </authorList>
    </citation>
    <scope>IDENTIFICATION</scope>
    <source>
        <tissue evidence="17">Etiolated seedlings</tissue>
    </source>
</reference>
<dbReference type="FunFam" id="2.40.50.140:FF:000117">
    <property type="entry name" value="Replication protein A subunit"/>
    <property type="match status" value="1"/>
</dbReference>
<comment type="subunit">
    <text evidence="13">Heterotrimer of RPA1, RPA2 and RPA3 (canonical replication protein A complex).</text>
</comment>
<dbReference type="InterPro" id="IPR004591">
    <property type="entry name" value="Rfa1"/>
</dbReference>
<dbReference type="CDD" id="cd04474">
    <property type="entry name" value="RPA1_DBD_A"/>
    <property type="match status" value="1"/>
</dbReference>
<reference evidence="16" key="1">
    <citation type="journal article" date="2013" name="Nat. Biotechnol.">
        <title>Draft genome sequence of chickpea (Cicer arietinum) provides a resource for trait improvement.</title>
        <authorList>
            <person name="Varshney R.K."/>
            <person name="Song C."/>
            <person name="Saxena R.K."/>
            <person name="Azam S."/>
            <person name="Yu S."/>
            <person name="Sharpe A.G."/>
            <person name="Cannon S."/>
            <person name="Baek J."/>
            <person name="Rosen B.D."/>
            <person name="Tar'an B."/>
            <person name="Millan T."/>
            <person name="Zhang X."/>
            <person name="Ramsay L.D."/>
            <person name="Iwata A."/>
            <person name="Wang Y."/>
            <person name="Nelson W."/>
            <person name="Farmer A.D."/>
            <person name="Gaur P.M."/>
            <person name="Soderlund C."/>
            <person name="Penmetsa R.V."/>
            <person name="Xu C."/>
            <person name="Bharti A.K."/>
            <person name="He W."/>
            <person name="Winter P."/>
            <person name="Zhao S."/>
            <person name="Hane J.K."/>
            <person name="Carrasquilla-Garcia N."/>
            <person name="Condie J.A."/>
            <person name="Upadhyaya H.D."/>
            <person name="Luo M.C."/>
            <person name="Thudi M."/>
            <person name="Gowda C.L."/>
            <person name="Singh N.P."/>
            <person name="Lichtenzveig J."/>
            <person name="Gali K.K."/>
            <person name="Rubio J."/>
            <person name="Nadarajan N."/>
            <person name="Dolezel J."/>
            <person name="Bansal K.C."/>
            <person name="Xu X."/>
            <person name="Edwards D."/>
            <person name="Zhang G."/>
            <person name="Kahl G."/>
            <person name="Gil J."/>
            <person name="Singh K.B."/>
            <person name="Datta S.K."/>
            <person name="Jackson S.A."/>
            <person name="Wang J."/>
            <person name="Cook D.R."/>
        </authorList>
    </citation>
    <scope>NUCLEOTIDE SEQUENCE [LARGE SCALE GENOMIC DNA]</scope>
    <source>
        <strain evidence="16">cv. CDC Frontier</strain>
    </source>
</reference>
<evidence type="ECO:0000256" key="5">
    <source>
        <dbReference type="ARBA" id="ARBA00022763"/>
    </source>
</evidence>
<sequence length="917" mass="100019">MAVNLTQGAIITMCFTSEELQPVLQVIDLKLVQSQQNSSTERYRLVLSDGSYYQQGMLATQKNELVHSGRLQKGSIVKLHQFICNDVQNRKIIIIVELDVILDKCDLVGEPVPAPKEAPSQSAVSQARNVQSAAGQSGNTTGISQSLNSNSHAGGINARPNVSMPSMDRPKVNPPASSVYSNSSEPVRYGASNAPPSYPKPEPGSSLNRPAPSNGSYGVQNTSFRNPQFEASKPMQNSNARPPQPMYRPQSSMYTNTNTNRGPIGRNDAPPRIVPISALNPYQSNWTIKARVTAKGELRHYNNARGEGKVFSFDLLDSDGGEIRATCFNAVADQFYNVIEHGKVFLISRGNLKPAQKNFNHLPNDHEITLDITSVIQPWLEDDNSIPKQIFNFRPIGDIESMENNSIVDLIAVVTSISPTASIMRKNGTETQKRTLQLKDMSGRSVELTVWGNFCNVEGQRLQVICDSGAFPILAVKAARINDFNGKSVGTIGTSQLFVEPDSAEAYTLREWFDKEGRNVPSQSLSRESSSFGKSEVRKTVSQIKDEKLGTSEKPDWITVCASVSFVKVDNFCYTACPIMIGDRQCNKKVTNNGDGKWRCDRCDQSVDACDYRYILQLQIQDHTGVTWATAFQEGGEEILGIPAKDLYFLKYEEHDDERFAEIIRKVLFTKYVFKLKVKEETYGDEQRVKSTVVKAEKVIFASESRFLLDLIDKLKSEKAEGATINSVINNTGLGSFGQTTPPVYNPIKPNTNTGRDYGMPANQVGQYGNQYSSSVASSAAPGSYVSCSNCGASGHSSAQCLNLRNQSGQSTGAAYGNRVSAGSGAASGDCYKCHQPGHWARDCPGMGAAAHSDQPMQRPSAGSGAASGECYKCHQTGHWARDCPGISAAPPSYGGNNVMQGRYGNGIAQNQQYGGY</sequence>
<evidence type="ECO:0000256" key="3">
    <source>
        <dbReference type="ARBA" id="ARBA00022705"/>
    </source>
</evidence>
<keyword evidence="8 13" id="KW-0238">DNA-binding</keyword>
<feature type="compositionally biased region" description="Polar residues" evidence="14">
    <location>
        <begin position="175"/>
        <end position="185"/>
    </location>
</feature>
<dbReference type="InterPro" id="IPR001878">
    <property type="entry name" value="Znf_CCHC"/>
</dbReference>
<keyword evidence="7 13" id="KW-0862">Zinc</keyword>
<comment type="similarity">
    <text evidence="2 13">Belongs to the replication factor A protein 1 family.</text>
</comment>
<keyword evidence="9" id="KW-0233">DNA recombination</keyword>
<dbReference type="GO" id="GO:0008270">
    <property type="term" value="F:zinc ion binding"/>
    <property type="evidence" value="ECO:0007669"/>
    <property type="project" value="UniProtKB-KW"/>
</dbReference>
<dbReference type="FunFam" id="2.40.50.140:FF:000090">
    <property type="entry name" value="Replication protein A subunit"/>
    <property type="match status" value="1"/>
</dbReference>
<keyword evidence="3 13" id="KW-0235">DNA replication</keyword>
<proteinExistence type="inferred from homology"/>
<dbReference type="GO" id="GO:0007004">
    <property type="term" value="P:telomere maintenance via telomerase"/>
    <property type="evidence" value="ECO:0007669"/>
    <property type="project" value="TreeGrafter"/>
</dbReference>
<gene>
    <name evidence="17" type="primary">LOC101512477</name>
</gene>
<evidence type="ECO:0000256" key="7">
    <source>
        <dbReference type="ARBA" id="ARBA00022833"/>
    </source>
</evidence>
<evidence type="ECO:0000256" key="12">
    <source>
        <dbReference type="PROSITE-ProRule" id="PRU00047"/>
    </source>
</evidence>
<evidence type="ECO:0000256" key="8">
    <source>
        <dbReference type="ARBA" id="ARBA00023125"/>
    </source>
</evidence>
<keyword evidence="10" id="KW-0234">DNA repair</keyword>
<feature type="compositionally biased region" description="Polar residues" evidence="14">
    <location>
        <begin position="119"/>
        <end position="152"/>
    </location>
</feature>
<dbReference type="InterPro" id="IPR004365">
    <property type="entry name" value="NA-bd_OB_tRNA"/>
</dbReference>
<dbReference type="Gene3D" id="4.10.60.10">
    <property type="entry name" value="Zinc finger, CCHC-type"/>
    <property type="match status" value="2"/>
</dbReference>
<feature type="compositionally biased region" description="Polar residues" evidence="14">
    <location>
        <begin position="249"/>
        <end position="261"/>
    </location>
</feature>
<dbReference type="InterPro" id="IPR013955">
    <property type="entry name" value="Rep_factor-A_C"/>
</dbReference>
<evidence type="ECO:0000256" key="10">
    <source>
        <dbReference type="ARBA" id="ARBA00023204"/>
    </source>
</evidence>
<evidence type="ECO:0000256" key="2">
    <source>
        <dbReference type="ARBA" id="ARBA00005690"/>
    </source>
</evidence>
<comment type="function">
    <text evidence="13">Component of the replication protein A complex (RPA) required for DNA recombination, repair and replication. The activity of RPA is mediated by single-stranded DNA binding and protein interactions. Probably involved in repair of double-strand DNA breaks (DSBs) induced by genotoxic stresses.</text>
</comment>
<dbReference type="Pfam" id="PF04057">
    <property type="entry name" value="Rep-A_N"/>
    <property type="match status" value="1"/>
</dbReference>
<dbReference type="CDD" id="cd04476">
    <property type="entry name" value="RPA1_DBD_C"/>
    <property type="match status" value="1"/>
</dbReference>
<dbReference type="GO" id="GO:0006289">
    <property type="term" value="P:nucleotide-excision repair"/>
    <property type="evidence" value="ECO:0007669"/>
    <property type="project" value="TreeGrafter"/>
</dbReference>
<feature type="region of interest" description="Disordered" evidence="14">
    <location>
        <begin position="113"/>
        <end position="269"/>
    </location>
</feature>
<dbReference type="KEGG" id="cam:101512477"/>
<evidence type="ECO:0000256" key="1">
    <source>
        <dbReference type="ARBA" id="ARBA00004123"/>
    </source>
</evidence>
<dbReference type="PaxDb" id="3827-XP_004512401.1"/>
<dbReference type="SUPFAM" id="SSF57756">
    <property type="entry name" value="Retrovirus zinc finger-like domains"/>
    <property type="match status" value="2"/>
</dbReference>
<keyword evidence="5" id="KW-0227">DNA damage</keyword>
<evidence type="ECO:0000256" key="4">
    <source>
        <dbReference type="ARBA" id="ARBA00022723"/>
    </source>
</evidence>
<keyword evidence="16" id="KW-1185">Reference proteome</keyword>
<dbReference type="GeneID" id="101512477"/>
<dbReference type="GO" id="GO:0003684">
    <property type="term" value="F:damaged DNA binding"/>
    <property type="evidence" value="ECO:0007669"/>
    <property type="project" value="TreeGrafter"/>
</dbReference>
<feature type="domain" description="CCHC-type" evidence="15">
    <location>
        <begin position="871"/>
        <end position="885"/>
    </location>
</feature>
<dbReference type="STRING" id="3827.A0A3Q7XXI7"/>
<dbReference type="Proteomes" id="UP000087171">
    <property type="component" value="Chromosome Ca8"/>
</dbReference>